<dbReference type="Gene3D" id="3.40.50.1700">
    <property type="entry name" value="Glycoside hydrolase family 3 C-terminal domain"/>
    <property type="match status" value="2"/>
</dbReference>
<dbReference type="InterPro" id="IPR011658">
    <property type="entry name" value="PA14_dom"/>
</dbReference>
<dbReference type="PANTHER" id="PTHR42721">
    <property type="entry name" value="SUGAR HYDROLASE-RELATED"/>
    <property type="match status" value="1"/>
</dbReference>
<sequence>MRDNAPAVPRLGIPAYQWWNEGLHGLARNGYATVFPQATGLAASWNPDLLHQVGETISAEARAGFARIDPAQGYPRYAGLTLWSPNINILRDPRWGRGQETYGEDPFLTSRLGVAFVRGLQGDDPQHPRTIATPKHFAAHSGPEPGRDSFDVAPSAHDLEDTYLPAFRAAVAEGGAGSVMCAYNALAGIPACANADLLQRHLREDWGFSGYVVSDCDAVGNMTQFHHYTQDAAEASARAVLAGNDLNCGSAYLHLADAVRRGLLPQADLDRSLQRLLAARIRLGMYEPAPARPVDTQATRTLALDAARESLVLLKNARNTLPLRAGARIAAVGPTADLLEVLQANYHGTARDPVTPWAGLRQRFGADKVHYAQGASLAANVPIAIPSTALRTPDGQPGLKGEYFDNAELAGNPARVRVDRTVNFDFNRVAPAPGIRADRYGVRWTGRLQPPAPGRYRFNVRVDRCFDCSGHDRVDLYLDGRLLYDGTQNAEAMTVDFQDTQPHELRLELRHSGEDEGITLEWLAPPQAQLDEALAAAREADAIVAFVGLSPNLEGEALQVEVAGFNGGDRTSLDLPAAQETLLKTVAATGKPLVVVLLSGSAVALNWAQQHADAILVAWYPGEAGGQAVADVLAGAYNPAGRLPMTFYRSADDLPPMADYRMQGRTYRYFNGKPLYPFGHGLSYTRFGYDGMRLSQAQLKAGEPLTVSVEVRNLGDRDGDEVVQAYLTPPASPLAPRHALAGFRRVHLKAGESRRVEIELSPRALSTVDAQGRRAVRAGRYTLSIGGGQPGFADVHNATFAIEGEQALPR</sequence>
<reference evidence="5" key="1">
    <citation type="journal article" date="2016" name="Int. J. Syst. Evol. Microbiol.">
        <title>Pseudoxanthomonas helianthi sp. nov., isolated from roots of Jerusalem artichoke (Helianthus tuberosus).</title>
        <authorList>
            <person name="Kittiwongwattana C."/>
            <person name="Thawai C."/>
        </authorList>
    </citation>
    <scope>NUCLEOTIDE SEQUENCE</scope>
    <source>
        <strain evidence="5">110414</strain>
    </source>
</reference>
<dbReference type="SUPFAM" id="SSF51445">
    <property type="entry name" value="(Trans)glycosidases"/>
    <property type="match status" value="1"/>
</dbReference>
<accession>A0A941B0X4</accession>
<evidence type="ECO:0000313" key="5">
    <source>
        <dbReference type="EMBL" id="MBP3985803.1"/>
    </source>
</evidence>
<dbReference type="InterPro" id="IPR044993">
    <property type="entry name" value="BXL"/>
</dbReference>
<name>A0A941B0X4_9GAMM</name>
<dbReference type="Pfam" id="PF14310">
    <property type="entry name" value="Fn3-like"/>
    <property type="match status" value="1"/>
</dbReference>
<gene>
    <name evidence="5" type="ORF">J5837_15450</name>
</gene>
<organism evidence="5 6">
    <name type="scientific">Pseudoxanthomonas helianthi</name>
    <dbReference type="NCBI Taxonomy" id="1453541"/>
    <lineage>
        <taxon>Bacteria</taxon>
        <taxon>Pseudomonadati</taxon>
        <taxon>Pseudomonadota</taxon>
        <taxon>Gammaproteobacteria</taxon>
        <taxon>Lysobacterales</taxon>
        <taxon>Lysobacteraceae</taxon>
        <taxon>Pseudoxanthomonas</taxon>
    </lineage>
</organism>
<dbReference type="Gene3D" id="2.60.40.10">
    <property type="entry name" value="Immunoglobulins"/>
    <property type="match status" value="1"/>
</dbReference>
<dbReference type="SMART" id="SM01217">
    <property type="entry name" value="Fn3_like"/>
    <property type="match status" value="1"/>
</dbReference>
<dbReference type="InterPro" id="IPR001764">
    <property type="entry name" value="Glyco_hydro_3_N"/>
</dbReference>
<evidence type="ECO:0000256" key="2">
    <source>
        <dbReference type="ARBA" id="ARBA00022729"/>
    </source>
</evidence>
<comment type="caution">
    <text evidence="5">The sequence shown here is derived from an EMBL/GenBank/DDBJ whole genome shotgun (WGS) entry which is preliminary data.</text>
</comment>
<dbReference type="Pfam" id="PF01915">
    <property type="entry name" value="Glyco_hydro_3_C"/>
    <property type="match status" value="1"/>
</dbReference>
<dbReference type="SUPFAM" id="SSF52279">
    <property type="entry name" value="Beta-D-glucan exohydrolase, C-terminal domain"/>
    <property type="match status" value="1"/>
</dbReference>
<evidence type="ECO:0000256" key="1">
    <source>
        <dbReference type="ARBA" id="ARBA00005336"/>
    </source>
</evidence>
<evidence type="ECO:0000259" key="4">
    <source>
        <dbReference type="PROSITE" id="PS51820"/>
    </source>
</evidence>
<protein>
    <submittedName>
        <fullName evidence="5">Glycoside hydrolase family 3 C-terminal domain-containing protein</fullName>
    </submittedName>
</protein>
<dbReference type="PRINTS" id="PR00133">
    <property type="entry name" value="GLHYDRLASE3"/>
</dbReference>
<dbReference type="InterPro" id="IPR013783">
    <property type="entry name" value="Ig-like_fold"/>
</dbReference>
<dbReference type="PANTHER" id="PTHR42721:SF3">
    <property type="entry name" value="BETA-D-XYLOSIDASE 5-RELATED"/>
    <property type="match status" value="1"/>
</dbReference>
<dbReference type="InterPro" id="IPR036881">
    <property type="entry name" value="Glyco_hydro_3_C_sf"/>
</dbReference>
<dbReference type="InterPro" id="IPR002772">
    <property type="entry name" value="Glyco_hydro_3_C"/>
</dbReference>
<dbReference type="Gene3D" id="3.20.20.300">
    <property type="entry name" value="Glycoside hydrolase, family 3, N-terminal domain"/>
    <property type="match status" value="1"/>
</dbReference>
<proteinExistence type="inferred from homology"/>
<dbReference type="GO" id="GO:0009044">
    <property type="term" value="F:xylan 1,4-beta-xylosidase activity"/>
    <property type="evidence" value="ECO:0007669"/>
    <property type="project" value="InterPro"/>
</dbReference>
<dbReference type="GO" id="GO:0045493">
    <property type="term" value="P:xylan catabolic process"/>
    <property type="evidence" value="ECO:0007669"/>
    <property type="project" value="InterPro"/>
</dbReference>
<keyword evidence="2" id="KW-0732">Signal</keyword>
<dbReference type="Pfam" id="PF00933">
    <property type="entry name" value="Glyco_hydro_3"/>
    <property type="match status" value="1"/>
</dbReference>
<dbReference type="InterPro" id="IPR036962">
    <property type="entry name" value="Glyco_hydro_3_N_sf"/>
</dbReference>
<dbReference type="GO" id="GO:0031222">
    <property type="term" value="P:arabinan catabolic process"/>
    <property type="evidence" value="ECO:0007669"/>
    <property type="project" value="TreeGrafter"/>
</dbReference>
<dbReference type="EMBL" id="JAGKTC010000004">
    <property type="protein sequence ID" value="MBP3985803.1"/>
    <property type="molecule type" value="Genomic_DNA"/>
</dbReference>
<dbReference type="SUPFAM" id="SSF56988">
    <property type="entry name" value="Anthrax protective antigen"/>
    <property type="match status" value="1"/>
</dbReference>
<dbReference type="Proteomes" id="UP000673447">
    <property type="component" value="Unassembled WGS sequence"/>
</dbReference>
<evidence type="ECO:0000256" key="3">
    <source>
        <dbReference type="ARBA" id="ARBA00022801"/>
    </source>
</evidence>
<dbReference type="SMART" id="SM00758">
    <property type="entry name" value="PA14"/>
    <property type="match status" value="1"/>
</dbReference>
<dbReference type="PROSITE" id="PS51820">
    <property type="entry name" value="PA14"/>
    <property type="match status" value="1"/>
</dbReference>
<comment type="similarity">
    <text evidence="1">Belongs to the glycosyl hydrolase 3 family.</text>
</comment>
<evidence type="ECO:0000313" key="6">
    <source>
        <dbReference type="Proteomes" id="UP000673447"/>
    </source>
</evidence>
<keyword evidence="6" id="KW-1185">Reference proteome</keyword>
<reference evidence="5" key="2">
    <citation type="submission" date="2021-03" db="EMBL/GenBank/DDBJ databases">
        <authorList>
            <person name="Cao W."/>
        </authorList>
    </citation>
    <scope>NUCLEOTIDE SEQUENCE</scope>
    <source>
        <strain evidence="5">110414</strain>
    </source>
</reference>
<dbReference type="Pfam" id="PF07691">
    <property type="entry name" value="PA14"/>
    <property type="match status" value="1"/>
</dbReference>
<dbReference type="InterPro" id="IPR026891">
    <property type="entry name" value="Fn3-like"/>
</dbReference>
<dbReference type="InterPro" id="IPR017853">
    <property type="entry name" value="GH"/>
</dbReference>
<feature type="domain" description="PA14" evidence="4">
    <location>
        <begin position="394"/>
        <end position="538"/>
    </location>
</feature>
<dbReference type="InterPro" id="IPR037524">
    <property type="entry name" value="PA14/GLEYA"/>
</dbReference>
<dbReference type="AlphaFoldDB" id="A0A941B0X4"/>
<keyword evidence="3 5" id="KW-0378">Hydrolase</keyword>
<dbReference type="GO" id="GO:0046556">
    <property type="term" value="F:alpha-L-arabinofuranosidase activity"/>
    <property type="evidence" value="ECO:0007669"/>
    <property type="project" value="TreeGrafter"/>
</dbReference>